<protein>
    <recommendedName>
        <fullName evidence="1">Reverse transcriptase domain-containing protein</fullName>
    </recommendedName>
</protein>
<proteinExistence type="predicted"/>
<dbReference type="Pfam" id="PF00078">
    <property type="entry name" value="RVT_1"/>
    <property type="match status" value="1"/>
</dbReference>
<dbReference type="AlphaFoldDB" id="A0AAV3QNT0"/>
<dbReference type="Proteomes" id="UP001454036">
    <property type="component" value="Unassembled WGS sequence"/>
</dbReference>
<dbReference type="InterPro" id="IPR053134">
    <property type="entry name" value="RNA-dir_DNA_polymerase"/>
</dbReference>
<dbReference type="InterPro" id="IPR043128">
    <property type="entry name" value="Rev_trsase/Diguanyl_cyclase"/>
</dbReference>
<evidence type="ECO:0000313" key="3">
    <source>
        <dbReference type="Proteomes" id="UP001454036"/>
    </source>
</evidence>
<evidence type="ECO:0000259" key="1">
    <source>
        <dbReference type="Pfam" id="PF00078"/>
    </source>
</evidence>
<dbReference type="Gene3D" id="3.30.70.270">
    <property type="match status" value="1"/>
</dbReference>
<name>A0AAV3QNT0_LITER</name>
<dbReference type="SUPFAM" id="SSF56672">
    <property type="entry name" value="DNA/RNA polymerases"/>
    <property type="match status" value="1"/>
</dbReference>
<comment type="caution">
    <text evidence="2">The sequence shown here is derived from an EMBL/GenBank/DDBJ whole genome shotgun (WGS) entry which is preliminary data.</text>
</comment>
<dbReference type="EMBL" id="BAABME010005301">
    <property type="protein sequence ID" value="GAA0165225.1"/>
    <property type="molecule type" value="Genomic_DNA"/>
</dbReference>
<keyword evidence="3" id="KW-1185">Reference proteome</keyword>
<dbReference type="PANTHER" id="PTHR24559:SF444">
    <property type="entry name" value="REVERSE TRANSCRIPTASE DOMAIN-CONTAINING PROTEIN"/>
    <property type="match status" value="1"/>
</dbReference>
<dbReference type="InterPro" id="IPR000477">
    <property type="entry name" value="RT_dom"/>
</dbReference>
<gene>
    <name evidence="2" type="ORF">LIER_20683</name>
</gene>
<sequence>MCRDFTSINKASPKDCYPFPNIGRPVDSSADYKVMLFGLKNAGATYQRMVNKVFSTQIGRNMEIYVDDMLIKSREADDHEANLRESFENPRRVHDQPEGKRANPDKITVVRAMQSPKTQKNAQHLTGGITAMTRPVARDILLLYLVVSESALSSILIREEHKEHAPREKNQEAARLTQLATAGDPPVLSWDPLVFLRDPPVWVRDPPGFLRDPPGLIKDPLVVVQVVVVREVFLRLLQLR</sequence>
<feature type="domain" description="Reverse transcriptase" evidence="1">
    <location>
        <begin position="25"/>
        <end position="111"/>
    </location>
</feature>
<dbReference type="CDD" id="cd01647">
    <property type="entry name" value="RT_LTR"/>
    <property type="match status" value="1"/>
</dbReference>
<dbReference type="PANTHER" id="PTHR24559">
    <property type="entry name" value="TRANSPOSON TY3-I GAG-POL POLYPROTEIN"/>
    <property type="match status" value="1"/>
</dbReference>
<reference evidence="2 3" key="1">
    <citation type="submission" date="2024-01" db="EMBL/GenBank/DDBJ databases">
        <title>The complete chloroplast genome sequence of Lithospermum erythrorhizon: insights into the phylogenetic relationship among Boraginaceae species and the maternal lineages of purple gromwells.</title>
        <authorList>
            <person name="Okada T."/>
            <person name="Watanabe K."/>
        </authorList>
    </citation>
    <scope>NUCLEOTIDE SEQUENCE [LARGE SCALE GENOMIC DNA]</scope>
</reference>
<organism evidence="2 3">
    <name type="scientific">Lithospermum erythrorhizon</name>
    <name type="common">Purple gromwell</name>
    <name type="synonym">Lithospermum officinale var. erythrorhizon</name>
    <dbReference type="NCBI Taxonomy" id="34254"/>
    <lineage>
        <taxon>Eukaryota</taxon>
        <taxon>Viridiplantae</taxon>
        <taxon>Streptophyta</taxon>
        <taxon>Embryophyta</taxon>
        <taxon>Tracheophyta</taxon>
        <taxon>Spermatophyta</taxon>
        <taxon>Magnoliopsida</taxon>
        <taxon>eudicotyledons</taxon>
        <taxon>Gunneridae</taxon>
        <taxon>Pentapetalae</taxon>
        <taxon>asterids</taxon>
        <taxon>lamiids</taxon>
        <taxon>Boraginales</taxon>
        <taxon>Boraginaceae</taxon>
        <taxon>Boraginoideae</taxon>
        <taxon>Lithospermeae</taxon>
        <taxon>Lithospermum</taxon>
    </lineage>
</organism>
<accession>A0AAV3QNT0</accession>
<evidence type="ECO:0000313" key="2">
    <source>
        <dbReference type="EMBL" id="GAA0165225.1"/>
    </source>
</evidence>
<dbReference type="InterPro" id="IPR043502">
    <property type="entry name" value="DNA/RNA_pol_sf"/>
</dbReference>